<evidence type="ECO:0000313" key="2">
    <source>
        <dbReference type="EMBL" id="HEB94913.1"/>
    </source>
</evidence>
<dbReference type="SUPFAM" id="SSF52540">
    <property type="entry name" value="P-loop containing nucleoside triphosphate hydrolases"/>
    <property type="match status" value="1"/>
</dbReference>
<dbReference type="GO" id="GO:0005525">
    <property type="term" value="F:GTP binding"/>
    <property type="evidence" value="ECO:0007669"/>
    <property type="project" value="InterPro"/>
</dbReference>
<proteinExistence type="predicted"/>
<organism evidence="2">
    <name type="scientific">Sedimenticola thiotaurini</name>
    <dbReference type="NCBI Taxonomy" id="1543721"/>
    <lineage>
        <taxon>Bacteria</taxon>
        <taxon>Pseudomonadati</taxon>
        <taxon>Pseudomonadota</taxon>
        <taxon>Gammaproteobacteria</taxon>
        <taxon>Chromatiales</taxon>
        <taxon>Sedimenticolaceae</taxon>
        <taxon>Sedimenticola</taxon>
    </lineage>
</organism>
<dbReference type="Gene3D" id="3.40.50.300">
    <property type="entry name" value="P-loop containing nucleotide triphosphate hydrolases"/>
    <property type="match status" value="1"/>
</dbReference>
<dbReference type="AlphaFoldDB" id="A0A831RHZ7"/>
<accession>A0A831RHZ7</accession>
<dbReference type="Pfam" id="PF01926">
    <property type="entry name" value="MMR_HSR1"/>
    <property type="match status" value="1"/>
</dbReference>
<feature type="domain" description="G" evidence="1">
    <location>
        <begin position="62"/>
        <end position="217"/>
    </location>
</feature>
<dbReference type="CDD" id="cd00882">
    <property type="entry name" value="Ras_like_GTPase"/>
    <property type="match status" value="1"/>
</dbReference>
<dbReference type="InterPro" id="IPR027417">
    <property type="entry name" value="P-loop_NTPase"/>
</dbReference>
<sequence length="588" mass="64635">MSRREEALSRIHPLVAELHRHQRGLPEGIADGAARSPSLVYADGLLRHALAGSERSLLPRQLVVIGPTQSGKSTLVNLLLGAQAAQASPLAGFTRHAQGFLCGTGAEGWSGVLQRLLPDWERLPAADQAGARGDQYSVQAVVTDPAPWGREPLLVWDTPDFDSVASCHYRDSVPALCALADLVLLVVSREKYADQSVWNMLRLLSGVGIPLLICLNKVDSGSEAALLDSLRSRLTEESLPCAGLLTLPYRAGIGDDPSLSGEGDDLRRHCSALLERDRGERPGLAGFLRRHWPAWTGPVRNELDAADQWRQQVEEAVTAALQIYRRDYLEDTRCSDALQRAMVQLLELLEIPGLAAALVRARRLVTWPANRIRELVRTRRRQAGGGPGPDAETRVLDEALGHLLTRLQHGLAERALEQGPPLSAWWQAMGRDFDRERQPLEQAFTDATGHYRAGFDHEIQQAARRLMRHLQAHPVTLNSLRAARVTTDAAAVALAVKTGGIGLNDLIVAPAMLSFTTLLTEGAVGGYLQQVGKELRQRQQQLVEETLFRGVVVPRLDSLPERIRCDRCHGIRRETLEQADRALESLRG</sequence>
<dbReference type="Proteomes" id="UP000886251">
    <property type="component" value="Unassembled WGS sequence"/>
</dbReference>
<name>A0A831RHZ7_9GAMM</name>
<dbReference type="EMBL" id="DRKP01000007">
    <property type="protein sequence ID" value="HEB94913.1"/>
    <property type="molecule type" value="Genomic_DNA"/>
</dbReference>
<dbReference type="InterPro" id="IPR006073">
    <property type="entry name" value="GTP-bd"/>
</dbReference>
<evidence type="ECO:0000259" key="1">
    <source>
        <dbReference type="Pfam" id="PF01926"/>
    </source>
</evidence>
<comment type="caution">
    <text evidence="2">The sequence shown here is derived from an EMBL/GenBank/DDBJ whole genome shotgun (WGS) entry which is preliminary data.</text>
</comment>
<reference evidence="2" key="1">
    <citation type="journal article" date="2020" name="mSystems">
        <title>Genome- and Community-Level Interaction Insights into Carbon Utilization and Element Cycling Functions of Hydrothermarchaeota in Hydrothermal Sediment.</title>
        <authorList>
            <person name="Zhou Z."/>
            <person name="Liu Y."/>
            <person name="Xu W."/>
            <person name="Pan J."/>
            <person name="Luo Z.H."/>
            <person name="Li M."/>
        </authorList>
    </citation>
    <scope>NUCLEOTIDE SEQUENCE [LARGE SCALE GENOMIC DNA]</scope>
    <source>
        <strain evidence="2">HyVt-443</strain>
    </source>
</reference>
<protein>
    <recommendedName>
        <fullName evidence="1">G domain-containing protein</fullName>
    </recommendedName>
</protein>
<gene>
    <name evidence="2" type="ORF">ENI96_00610</name>
</gene>